<keyword evidence="13" id="KW-0539">Nucleus</keyword>
<dbReference type="PANTHER" id="PTHR21319:SF39">
    <property type="entry name" value="ZINC FINGER PROTEIN"/>
    <property type="match status" value="1"/>
</dbReference>
<dbReference type="SUPFAM" id="SSF57850">
    <property type="entry name" value="RING/U-box"/>
    <property type="match status" value="1"/>
</dbReference>
<dbReference type="AlphaFoldDB" id="A0A5N6RNU8"/>
<dbReference type="InterPro" id="IPR037274">
    <property type="entry name" value="Znf_CHY_sf"/>
</dbReference>
<evidence type="ECO:0000256" key="13">
    <source>
        <dbReference type="ARBA" id="ARBA00023242"/>
    </source>
</evidence>
<dbReference type="SUPFAM" id="SSF161219">
    <property type="entry name" value="CHY zinc finger-like"/>
    <property type="match status" value="1"/>
</dbReference>
<accession>A0A5N6RNU8</accession>
<comment type="function">
    <text evidence="14">Probable E3 ubiquitin-protein ligase that may regulate the response to iron deficiency and thus contributes to iron homeostasis.</text>
</comment>
<dbReference type="InterPro" id="IPR039512">
    <property type="entry name" value="RCHY1_zinc-ribbon"/>
</dbReference>
<feature type="region of interest" description="Disordered" evidence="17">
    <location>
        <begin position="528"/>
        <end position="562"/>
    </location>
</feature>
<evidence type="ECO:0000259" key="20">
    <source>
        <dbReference type="PROSITE" id="PS51270"/>
    </source>
</evidence>
<evidence type="ECO:0000313" key="21">
    <source>
        <dbReference type="EMBL" id="KAE8124106.1"/>
    </source>
</evidence>
<dbReference type="InterPro" id="IPR001841">
    <property type="entry name" value="Znf_RING"/>
</dbReference>
<evidence type="ECO:0000256" key="4">
    <source>
        <dbReference type="ARBA" id="ARBA00022598"/>
    </source>
</evidence>
<keyword evidence="5" id="KW-0812">Transmembrane</keyword>
<name>A0A5N6RNU8_9ROSI</name>
<dbReference type="FunFam" id="3.30.40.10:FF:000208">
    <property type="entry name" value="Zinc finger protein-related isoform 1"/>
    <property type="match status" value="1"/>
</dbReference>
<dbReference type="InterPro" id="IPR008913">
    <property type="entry name" value="Znf_CHY"/>
</dbReference>
<evidence type="ECO:0000256" key="12">
    <source>
        <dbReference type="ARBA" id="ARBA00023136"/>
    </source>
</evidence>
<comment type="subunit">
    <text evidence="15">Binds zinc and iron ions.</text>
</comment>
<keyword evidence="6" id="KW-0479">Metal-binding</keyword>
<evidence type="ECO:0000256" key="8">
    <source>
        <dbReference type="ARBA" id="ARBA00022786"/>
    </source>
</evidence>
<reference evidence="21 22" key="1">
    <citation type="submission" date="2019-06" db="EMBL/GenBank/DDBJ databases">
        <title>A chromosomal-level reference genome of Carpinus fangiana (Coryloideae, Betulaceae).</title>
        <authorList>
            <person name="Yang X."/>
            <person name="Wang Z."/>
            <person name="Zhang L."/>
            <person name="Hao G."/>
            <person name="Liu J."/>
            <person name="Yang Y."/>
        </authorList>
    </citation>
    <scope>NUCLEOTIDE SEQUENCE [LARGE SCALE GENOMIC DNA]</scope>
    <source>
        <strain evidence="21">Cfa_2016G</strain>
        <tissue evidence="21">Leaf</tissue>
    </source>
</reference>
<sequence>MEADDDDVVFPVAEPLAGVPLADAPILFFVCFHKALRLELAQLHHAAVKALKVVEGGSHGRELVLELQRRFEFLKLVYKYHSATEDEVIFLALDVHVKNVACTYALEHESTDDLFDSIFHCLDVLLEEKCNISKAFQELICSISTIQASIWQHMVKEEKQVFPLLMQKFSSKEQGSLVWQFICSVPVMLIEDFFPWMISFLSPEEQVDVTRCIKEIVPREKSLQEVVFSWLGNKNQPSSGTHTRTVKGVQCPDGSADMRRIVKLQSSRSSFCENWNWIKACCIQKDVGNNPIDCLSLWHGAIMKDFQEILEELYQLRSSSSFPNLHLIIIRLKFLADILSFYSNALKKFFYPVLNQVANGCLSPSNEEFPCASQIEGLQLLLQYNGQNGIPLCKFLEKLFTELESFVLGVGKQFAFQKREVFPIISKKCCHKMQQRLMYMSLNTMPLGLLKYAITWFSSHLSGNESRSILRSIKQGDSFVNKSFASLLQKWFELGYSGKISIEKFREDLQNIFKSRCSFLSEQIKETSGSSSLHSDMQLPEGSNPRPTEGKNCFSSSSSPRTAKKYETSYSSAINLHVFFPKTIKMAHPFPKFLADKSCSSSIINELKPVDLIFFFHKALKNDLEYLVFGSAQLADNVGLLMDFRRRFHLIRFLFQIHSDAEDEVAFPALEAKGKVPNISHSYTIDHKLEVDHFSRISLILDKMYELQVSVSSVDSNTLDQRMVKHHQLCGRLHNMCKSMHKLLSNHIHREEVELWPLFRENFSIDEQEKIIGRILGRISAEILQDMIPWLMASLTAEEQLDMMSLWRKATKCTMFDDWLGEWSEGYNIAKVPEESSISPSCTADPLEIISTYLSKEVLDKQKRGTLEKSSDFSQRDCVDENFEPFTNCNVDDKEKALNIDQNNHDCSECTKLFSDSDKKRRNEVAGVTDHMDKSNKLFQGPKNSWHCKHLLTTSQEDLEAAIRRVSRDSSLDLQKKSYIIQNLLMSRWIIGQQISHSVSSNWEDIPGHLPSYQDPLKLTFGCKHYKRNCKLFAACCNQLYTCRHCHDEVADHSVDRKSITEMMCMKCLKIQPIGPKCSTVSCDNFSMARYYCKICKLFDDEREIYHCPYCNLCRLGKGLGIDYFHCMNCNACMSRSLSAHICREKCFEDNCPICHEYIFTSSSPVKALPCGHIMHSTCFQDYTCTHYTCPICCKSLGDMQVYFRMLDALLAEDKIPDEYAGKTQVILCNDCEKKGPTPFHWLYHKCSYCGSFNTRLL</sequence>
<evidence type="ECO:0000256" key="15">
    <source>
        <dbReference type="ARBA" id="ARBA00063786"/>
    </source>
</evidence>
<evidence type="ECO:0000256" key="16">
    <source>
        <dbReference type="PROSITE-ProRule" id="PRU00601"/>
    </source>
</evidence>
<dbReference type="Pfam" id="PF13639">
    <property type="entry name" value="zf-RING_2"/>
    <property type="match status" value="1"/>
</dbReference>
<comment type="pathway">
    <text evidence="3">Protein modification; protein ubiquitination.</text>
</comment>
<dbReference type="CDD" id="cd16464">
    <property type="entry name" value="RING-H2_Pirh2-like"/>
    <property type="match status" value="1"/>
</dbReference>
<dbReference type="CDD" id="cd12108">
    <property type="entry name" value="Hr-like"/>
    <property type="match status" value="2"/>
</dbReference>
<dbReference type="Pfam" id="PF14599">
    <property type="entry name" value="zinc_ribbon_6"/>
    <property type="match status" value="1"/>
</dbReference>
<dbReference type="EMBL" id="CM017328">
    <property type="protein sequence ID" value="KAE8124106.1"/>
    <property type="molecule type" value="Genomic_DNA"/>
</dbReference>
<evidence type="ECO:0008006" key="23">
    <source>
        <dbReference type="Google" id="ProtNLM"/>
    </source>
</evidence>
<dbReference type="FunFam" id="1.20.120.520:FF:000009">
    <property type="entry name" value="Zinc finger protein BRUTUS"/>
    <property type="match status" value="1"/>
</dbReference>
<dbReference type="InterPro" id="IPR017921">
    <property type="entry name" value="Znf_CTCHY"/>
</dbReference>
<feature type="domain" description="CHY-type" evidence="19">
    <location>
        <begin position="1016"/>
        <end position="1085"/>
    </location>
</feature>
<evidence type="ECO:0000256" key="5">
    <source>
        <dbReference type="ARBA" id="ARBA00022692"/>
    </source>
</evidence>
<evidence type="ECO:0000256" key="7">
    <source>
        <dbReference type="ARBA" id="ARBA00022771"/>
    </source>
</evidence>
<feature type="domain" description="CTCHY-type" evidence="20">
    <location>
        <begin position="1088"/>
        <end position="1151"/>
    </location>
</feature>
<feature type="domain" description="RING-type" evidence="18">
    <location>
        <begin position="1152"/>
        <end position="1193"/>
    </location>
</feature>
<evidence type="ECO:0000256" key="1">
    <source>
        <dbReference type="ARBA" id="ARBA00004123"/>
    </source>
</evidence>
<dbReference type="GO" id="GO:0016567">
    <property type="term" value="P:protein ubiquitination"/>
    <property type="evidence" value="ECO:0007669"/>
    <property type="project" value="TreeGrafter"/>
</dbReference>
<dbReference type="Gene3D" id="2.20.28.10">
    <property type="match status" value="1"/>
</dbReference>
<keyword evidence="12" id="KW-0472">Membrane</keyword>
<keyword evidence="22" id="KW-1185">Reference proteome</keyword>
<dbReference type="GO" id="GO:0034756">
    <property type="term" value="P:regulation of iron ion transport"/>
    <property type="evidence" value="ECO:0007669"/>
    <property type="project" value="UniProtKB-ARBA"/>
</dbReference>
<dbReference type="Proteomes" id="UP000327013">
    <property type="component" value="Chromosome 8"/>
</dbReference>
<dbReference type="PANTHER" id="PTHR21319">
    <property type="entry name" value="RING FINGER AND CHY ZINC FINGER DOMAIN-CONTAINING PROTEIN 1"/>
    <property type="match status" value="1"/>
</dbReference>
<keyword evidence="11" id="KW-0408">Iron</keyword>
<evidence type="ECO:0000259" key="18">
    <source>
        <dbReference type="PROSITE" id="PS50089"/>
    </source>
</evidence>
<dbReference type="PROSITE" id="PS50089">
    <property type="entry name" value="ZF_RING_2"/>
    <property type="match status" value="1"/>
</dbReference>
<evidence type="ECO:0000256" key="6">
    <source>
        <dbReference type="ARBA" id="ARBA00022723"/>
    </source>
</evidence>
<dbReference type="SMART" id="SM00184">
    <property type="entry name" value="RING"/>
    <property type="match status" value="1"/>
</dbReference>
<dbReference type="GO" id="GO:0061630">
    <property type="term" value="F:ubiquitin protein ligase activity"/>
    <property type="evidence" value="ECO:0007669"/>
    <property type="project" value="UniProtKB-ARBA"/>
</dbReference>
<evidence type="ECO:0000256" key="17">
    <source>
        <dbReference type="SAM" id="MobiDB-lite"/>
    </source>
</evidence>
<evidence type="ECO:0000256" key="9">
    <source>
        <dbReference type="ARBA" id="ARBA00022833"/>
    </source>
</evidence>
<evidence type="ECO:0000256" key="14">
    <source>
        <dbReference type="ARBA" id="ARBA00053847"/>
    </source>
</evidence>
<dbReference type="Gene3D" id="3.30.40.10">
    <property type="entry name" value="Zinc/RING finger domain, C3HC4 (zinc finger)"/>
    <property type="match status" value="1"/>
</dbReference>
<dbReference type="GO" id="GO:0005634">
    <property type="term" value="C:nucleus"/>
    <property type="evidence" value="ECO:0007669"/>
    <property type="project" value="UniProtKB-SubCell"/>
</dbReference>
<dbReference type="PROSITE" id="PS51270">
    <property type="entry name" value="ZF_CTCHY"/>
    <property type="match status" value="1"/>
</dbReference>
<dbReference type="Pfam" id="PF01814">
    <property type="entry name" value="Hemerythrin"/>
    <property type="match status" value="1"/>
</dbReference>
<comment type="subcellular location">
    <subcellularLocation>
        <location evidence="2">Membrane</location>
        <topology evidence="2">Single-pass membrane protein</topology>
    </subcellularLocation>
    <subcellularLocation>
        <location evidence="1">Nucleus</location>
    </subcellularLocation>
</comment>
<dbReference type="PROSITE" id="PS51266">
    <property type="entry name" value="ZF_CHY"/>
    <property type="match status" value="1"/>
</dbReference>
<dbReference type="InterPro" id="IPR012312">
    <property type="entry name" value="Hemerythrin-like"/>
</dbReference>
<keyword evidence="4" id="KW-0436">Ligase</keyword>
<dbReference type="OrthoDB" id="411372at2759"/>
<proteinExistence type="predicted"/>
<keyword evidence="9" id="KW-0862">Zinc</keyword>
<evidence type="ECO:0000256" key="2">
    <source>
        <dbReference type="ARBA" id="ARBA00004167"/>
    </source>
</evidence>
<dbReference type="GO" id="GO:0016874">
    <property type="term" value="F:ligase activity"/>
    <property type="evidence" value="ECO:0007669"/>
    <property type="project" value="UniProtKB-KW"/>
</dbReference>
<keyword evidence="8" id="KW-0833">Ubl conjugation pathway</keyword>
<evidence type="ECO:0000256" key="11">
    <source>
        <dbReference type="ARBA" id="ARBA00023004"/>
    </source>
</evidence>
<dbReference type="SUPFAM" id="SSF161245">
    <property type="entry name" value="Zinc hairpin stack"/>
    <property type="match status" value="1"/>
</dbReference>
<dbReference type="InterPro" id="IPR037275">
    <property type="entry name" value="Znf_CTCHY_sf"/>
</dbReference>
<evidence type="ECO:0000256" key="3">
    <source>
        <dbReference type="ARBA" id="ARBA00004906"/>
    </source>
</evidence>
<dbReference type="GO" id="GO:0006511">
    <property type="term" value="P:ubiquitin-dependent protein catabolic process"/>
    <property type="evidence" value="ECO:0007669"/>
    <property type="project" value="TreeGrafter"/>
</dbReference>
<keyword evidence="10" id="KW-1133">Transmembrane helix</keyword>
<evidence type="ECO:0000313" key="22">
    <source>
        <dbReference type="Proteomes" id="UP000327013"/>
    </source>
</evidence>
<dbReference type="GO" id="GO:0008270">
    <property type="term" value="F:zinc ion binding"/>
    <property type="evidence" value="ECO:0007669"/>
    <property type="project" value="UniProtKB-KW"/>
</dbReference>
<evidence type="ECO:0000259" key="19">
    <source>
        <dbReference type="PROSITE" id="PS51266"/>
    </source>
</evidence>
<dbReference type="Gene3D" id="1.20.120.520">
    <property type="entry name" value="nmb1532 protein domain like"/>
    <property type="match status" value="2"/>
</dbReference>
<organism evidence="21 22">
    <name type="scientific">Carpinus fangiana</name>
    <dbReference type="NCBI Taxonomy" id="176857"/>
    <lineage>
        <taxon>Eukaryota</taxon>
        <taxon>Viridiplantae</taxon>
        <taxon>Streptophyta</taxon>
        <taxon>Embryophyta</taxon>
        <taxon>Tracheophyta</taxon>
        <taxon>Spermatophyta</taxon>
        <taxon>Magnoliopsida</taxon>
        <taxon>eudicotyledons</taxon>
        <taxon>Gunneridae</taxon>
        <taxon>Pentapetalae</taxon>
        <taxon>rosids</taxon>
        <taxon>fabids</taxon>
        <taxon>Fagales</taxon>
        <taxon>Betulaceae</taxon>
        <taxon>Carpinus</taxon>
    </lineage>
</organism>
<gene>
    <name evidence="21" type="ORF">FH972_019016</name>
</gene>
<dbReference type="Pfam" id="PF05495">
    <property type="entry name" value="zf-CHY"/>
    <property type="match status" value="1"/>
</dbReference>
<keyword evidence="7 16" id="KW-0863">Zinc-finger</keyword>
<dbReference type="GO" id="GO:0016020">
    <property type="term" value="C:membrane"/>
    <property type="evidence" value="ECO:0007669"/>
    <property type="project" value="UniProtKB-SubCell"/>
</dbReference>
<dbReference type="InterPro" id="IPR013083">
    <property type="entry name" value="Znf_RING/FYVE/PHD"/>
</dbReference>
<protein>
    <recommendedName>
        <fullName evidence="23">CHY-type domain-containing protein</fullName>
    </recommendedName>
</protein>
<dbReference type="GO" id="GO:0098711">
    <property type="term" value="P:iron ion import across plasma membrane"/>
    <property type="evidence" value="ECO:0007669"/>
    <property type="project" value="UniProtKB-ARBA"/>
</dbReference>
<evidence type="ECO:0000256" key="10">
    <source>
        <dbReference type="ARBA" id="ARBA00022989"/>
    </source>
</evidence>